<dbReference type="SMART" id="SM00028">
    <property type="entry name" value="TPR"/>
    <property type="match status" value="7"/>
</dbReference>
<dbReference type="InterPro" id="IPR011053">
    <property type="entry name" value="Single_hybrid_motif"/>
</dbReference>
<evidence type="ECO:0000256" key="10">
    <source>
        <dbReference type="SAM" id="MobiDB-lite"/>
    </source>
</evidence>
<dbReference type="PANTHER" id="PTHR22767">
    <property type="entry name" value="N-TERMINAL ACETYLTRANSFERASE-RELATED"/>
    <property type="match status" value="1"/>
</dbReference>
<proteinExistence type="inferred from homology"/>
<name>A0A0G2H191_PHACM</name>
<dbReference type="PROSITE" id="PS51826">
    <property type="entry name" value="PSBD"/>
    <property type="match status" value="1"/>
</dbReference>
<keyword evidence="5 9" id="KW-0802">TPR repeat</keyword>
<evidence type="ECO:0000256" key="5">
    <source>
        <dbReference type="ARBA" id="ARBA00022803"/>
    </source>
</evidence>
<feature type="compositionally biased region" description="Polar residues" evidence="10">
    <location>
        <begin position="144"/>
        <end position="160"/>
    </location>
</feature>
<comment type="cofactor">
    <cofactor evidence="1">
        <name>(R)-lipoate</name>
        <dbReference type="ChEBI" id="CHEBI:83088"/>
    </cofactor>
</comment>
<keyword evidence="8" id="KW-0012">Acyltransferase</keyword>
<dbReference type="SUPFAM" id="SSF48452">
    <property type="entry name" value="TPR-like"/>
    <property type="match status" value="2"/>
</dbReference>
<feature type="compositionally biased region" description="Low complexity" evidence="10">
    <location>
        <begin position="207"/>
        <end position="222"/>
    </location>
</feature>
<dbReference type="OrthoDB" id="10263032at2759"/>
<dbReference type="Pfam" id="PF00198">
    <property type="entry name" value="2-oxoacid_dh"/>
    <property type="match status" value="1"/>
</dbReference>
<comment type="similarity">
    <text evidence="2">Belongs to the 2-oxoacid dehydrogenase family.</text>
</comment>
<dbReference type="Gene3D" id="4.10.320.10">
    <property type="entry name" value="E3-binding domain"/>
    <property type="match status" value="1"/>
</dbReference>
<dbReference type="FunFam" id="2.40.50.100:FF:000041">
    <property type="entry name" value="Dihydrolipoamide acetyltransferase component of pyruvate dehydrogenase complex"/>
    <property type="match status" value="1"/>
</dbReference>
<evidence type="ECO:0000259" key="11">
    <source>
        <dbReference type="PROSITE" id="PS50968"/>
    </source>
</evidence>
<dbReference type="InterPro" id="IPR001078">
    <property type="entry name" value="2-oxoacid_DH_actylTfrase"/>
</dbReference>
<evidence type="ECO:0000256" key="8">
    <source>
        <dbReference type="ARBA" id="ARBA00023315"/>
    </source>
</evidence>
<dbReference type="InterPro" id="IPR000089">
    <property type="entry name" value="Biotin_lipoyl"/>
</dbReference>
<evidence type="ECO:0000313" key="13">
    <source>
        <dbReference type="EMBL" id="KKY29103.1"/>
    </source>
</evidence>
<dbReference type="Pfam" id="PF00364">
    <property type="entry name" value="Biotin_lipoyl"/>
    <property type="match status" value="1"/>
</dbReference>
<evidence type="ECO:0000259" key="12">
    <source>
        <dbReference type="PROSITE" id="PS51826"/>
    </source>
</evidence>
<feature type="domain" description="Peripheral subunit-binding (PSBD)" evidence="12">
    <location>
        <begin position="168"/>
        <end position="205"/>
    </location>
</feature>
<keyword evidence="14" id="KW-1185">Reference proteome</keyword>
<dbReference type="FunFam" id="3.30.559.10:FF:000007">
    <property type="entry name" value="Dihydrolipoamide acetyltransferase component of pyruvate dehydrogenase complex"/>
    <property type="match status" value="1"/>
</dbReference>
<dbReference type="GO" id="GO:0031415">
    <property type="term" value="C:NatA complex"/>
    <property type="evidence" value="ECO:0007669"/>
    <property type="project" value="TreeGrafter"/>
</dbReference>
<feature type="domain" description="Lipoyl-binding" evidence="11">
    <location>
        <begin position="40"/>
        <end position="115"/>
    </location>
</feature>
<reference evidence="13 14" key="2">
    <citation type="submission" date="2015-05" db="EMBL/GenBank/DDBJ databases">
        <authorList>
            <person name="Morales-Cruz A."/>
            <person name="Amrine K.C."/>
            <person name="Cantu D."/>
        </authorList>
    </citation>
    <scope>NUCLEOTIDE SEQUENCE [LARGE SCALE GENOMIC DNA]</scope>
    <source>
        <strain evidence="13">UCRPC4</strain>
    </source>
</reference>
<dbReference type="SUPFAM" id="SSF52777">
    <property type="entry name" value="CoA-dependent acyltransferases"/>
    <property type="match status" value="1"/>
</dbReference>
<dbReference type="GO" id="GO:0016746">
    <property type="term" value="F:acyltransferase activity"/>
    <property type="evidence" value="ECO:0007669"/>
    <property type="project" value="UniProtKB-KW"/>
</dbReference>
<evidence type="ECO:0000256" key="1">
    <source>
        <dbReference type="ARBA" id="ARBA00001938"/>
    </source>
</evidence>
<dbReference type="Pfam" id="PF02817">
    <property type="entry name" value="E3_binding"/>
    <property type="match status" value="1"/>
</dbReference>
<dbReference type="SUPFAM" id="SSF47005">
    <property type="entry name" value="Peripheral subunit-binding domain of 2-oxo acid dehydrogenase complex"/>
    <property type="match status" value="1"/>
</dbReference>
<dbReference type="EMBL" id="LCWF01000005">
    <property type="protein sequence ID" value="KKY29103.1"/>
    <property type="molecule type" value="Genomic_DNA"/>
</dbReference>
<accession>A0A0G2H191</accession>
<evidence type="ECO:0000313" key="14">
    <source>
        <dbReference type="Proteomes" id="UP000053317"/>
    </source>
</evidence>
<dbReference type="Proteomes" id="UP000053317">
    <property type="component" value="Unassembled WGS sequence"/>
</dbReference>
<dbReference type="FunFam" id="1.25.40.1040:FF:000003">
    <property type="entry name" value="N-terminal acetyltransferase A, auxiliary subunit"/>
    <property type="match status" value="1"/>
</dbReference>
<keyword evidence="7" id="KW-0809">Transit peptide</keyword>
<dbReference type="PANTHER" id="PTHR22767:SF2">
    <property type="entry name" value="N(ALPHA)-ACETYLTRANSFERASE 15_16, ISOFORM A"/>
    <property type="match status" value="1"/>
</dbReference>
<dbReference type="Gene3D" id="1.25.40.1040">
    <property type="match status" value="1"/>
</dbReference>
<dbReference type="Gene3D" id="1.25.40.1010">
    <property type="match status" value="1"/>
</dbReference>
<keyword evidence="4" id="KW-0677">Repeat</keyword>
<evidence type="ECO:0000256" key="7">
    <source>
        <dbReference type="ARBA" id="ARBA00022946"/>
    </source>
</evidence>
<protein>
    <submittedName>
        <fullName evidence="13">Putative n-terminal acetyltransferase catalytic subunit</fullName>
    </submittedName>
</protein>
<dbReference type="GO" id="GO:0045333">
    <property type="term" value="P:cellular respiration"/>
    <property type="evidence" value="ECO:0007669"/>
    <property type="project" value="UniProtKB-ARBA"/>
</dbReference>
<dbReference type="InterPro" id="IPR019734">
    <property type="entry name" value="TPR_rpt"/>
</dbReference>
<dbReference type="InterPro" id="IPR003016">
    <property type="entry name" value="2-oxoA_DH_lipoyl-BS"/>
</dbReference>
<sequence>MNLLFSYSISRFPPRSHNVPGPLPIVHSKYFHYSPVQFATKTQKLTDIGEGISEVQIIQWFVSEGAHVEEWSPLLEVQSDKAADTITSRFAGIVRKLHAEQDDTVKTGSALCDIEAEGEDVEDTEQHVEQGEISAEDEDRRPSTLAQPVSLSSLEFQESGQRGKHDTLATPAVRGLLKEHKIDILDIKGTGKDGRVTKEDVQKHVSAPESRTATSTTPATSPNHSGEQVETLQKLTPVQAAMFRTMTASLQIPHFLYSDDINVTSLSSLRNTLNRRNQKSDPAAPNLTYLPFILKAVSLTLGHFPLLNSRVDSVSSNVPQVINRSSHNINIAVDTPNGLLVPVLKSVQTQSMFSLGQEISRLSDLGRAGKLTTADLTGGTITVSNIGSLSGNVVSPVIVEGQVATLGIGKARAVPVFDDNDNVVKAHMMTLSWCADHRVVDGATVARAGAMVKGFLEEPAFNMSQQQQLSNKDGALFRQVVKHFENKQYKKGLKTADQVLKKNPNHADTQAMKALIMSHQGQEEEAFALAKTALNNNMKSHVCWHVYGLLYRAVKNYDESIKAYKFALRLDPESQPIQRDLADLQIQMRDYQGYVQSRKNMLQQRPGFRQNWTALAIAHHLAGDYEDAENVLNTYEDTLKQPPPRSDLEHSEAVLYKNVVIAESGETEKALEHLEAVGNKCADVLAVMEMKAAYLLRLGKMPEAEAAYMALIERNPDNSEYFDGWEKAKESPEKDNTTIKIEYKGLAEKYPRADAPRRRPLDFLTGVDFCDAADIYLQKMLRKGVPSTFANIKRLYEDDVKRKAIEDLVEGYAAGKFRQQINGSTENATNGQDSSFESFVYYFLAQHYSHRASRDLDKADEFIEKALSIDPQSVDFAMTKARIEKYRGNLAKAAELMEKARSLDEKDRAINTKCAKYQLRNDENDKALKTMSKFTRNETAGGPLGDLHDMQCIWFITEDGISYLRQRKLGLALKRFHAALTIFETWQEDQFNFHNFSLRKGMIRAYVDMLRWEDRLREHPYYAKMAIPAVQAYVLLHDHPELAYGSAVSTTNGGSEGMEEAEKKKALKKAKQQQQKQEKAEAEKRELMKASKANAKGADGEIKKEDTDPSGKKLAETKDPLADAMKFLTPLLEFNSNDVEAQCAGFEVFIRRKKYVLALKCLLAAHAISPEHPTLLLQLEKYRELLKDIPPKVTGIIGPEIKSLLPST</sequence>
<dbReference type="InterPro" id="IPR023213">
    <property type="entry name" value="CAT-like_dom_sf"/>
</dbReference>
<feature type="region of interest" description="Disordered" evidence="10">
    <location>
        <begin position="117"/>
        <end position="169"/>
    </location>
</feature>
<dbReference type="InterPro" id="IPR004167">
    <property type="entry name" value="PSBD"/>
</dbReference>
<dbReference type="InterPro" id="IPR036625">
    <property type="entry name" value="E3-bd_dom_sf"/>
</dbReference>
<keyword evidence="6" id="KW-0450">Lipoyl</keyword>
<comment type="caution">
    <text evidence="13">The sequence shown here is derived from an EMBL/GenBank/DDBJ whole genome shotgun (WGS) entry which is preliminary data.</text>
</comment>
<evidence type="ECO:0000256" key="3">
    <source>
        <dbReference type="ARBA" id="ARBA00022679"/>
    </source>
</evidence>
<dbReference type="InterPro" id="IPR011990">
    <property type="entry name" value="TPR-like_helical_dom_sf"/>
</dbReference>
<keyword evidence="3 13" id="KW-0808">Transferase</keyword>
<dbReference type="FunFam" id="1.25.40.1010:FF:000002">
    <property type="entry name" value="N-terminal acetyltransferase catalytic subunit (NAT1)"/>
    <property type="match status" value="1"/>
</dbReference>
<dbReference type="Gene3D" id="2.40.50.100">
    <property type="match status" value="1"/>
</dbReference>
<dbReference type="AlphaFoldDB" id="A0A0G2H191"/>
<dbReference type="PROSITE" id="PS50968">
    <property type="entry name" value="BIOTINYL_LIPOYL"/>
    <property type="match status" value="1"/>
</dbReference>
<gene>
    <name evidence="13" type="ORF">UCRPC4_g00135</name>
</gene>
<dbReference type="Pfam" id="PF12569">
    <property type="entry name" value="NatA_aux_su"/>
    <property type="match status" value="1"/>
</dbReference>
<organism evidence="13 14">
    <name type="scientific">Phaeomoniella chlamydospora</name>
    <name type="common">Phaeoacremonium chlamydosporum</name>
    <dbReference type="NCBI Taxonomy" id="158046"/>
    <lineage>
        <taxon>Eukaryota</taxon>
        <taxon>Fungi</taxon>
        <taxon>Dikarya</taxon>
        <taxon>Ascomycota</taxon>
        <taxon>Pezizomycotina</taxon>
        <taxon>Eurotiomycetes</taxon>
        <taxon>Chaetothyriomycetidae</taxon>
        <taxon>Phaeomoniellales</taxon>
        <taxon>Phaeomoniellaceae</taxon>
        <taxon>Phaeomoniella</taxon>
    </lineage>
</organism>
<feature type="compositionally biased region" description="Basic and acidic residues" evidence="10">
    <location>
        <begin position="1098"/>
        <end position="1115"/>
    </location>
</feature>
<dbReference type="PROSITE" id="PS00189">
    <property type="entry name" value="LIPOYL"/>
    <property type="match status" value="1"/>
</dbReference>
<dbReference type="Gene3D" id="3.30.559.10">
    <property type="entry name" value="Chloramphenicol acetyltransferase-like domain"/>
    <property type="match status" value="1"/>
</dbReference>
<dbReference type="InterPro" id="IPR021183">
    <property type="entry name" value="NatA_aux_su"/>
</dbReference>
<feature type="region of interest" description="Disordered" evidence="10">
    <location>
        <begin position="1047"/>
        <end position="1115"/>
    </location>
</feature>
<feature type="compositionally biased region" description="Basic and acidic residues" evidence="10">
    <location>
        <begin position="192"/>
        <end position="203"/>
    </location>
</feature>
<feature type="region of interest" description="Disordered" evidence="10">
    <location>
        <begin position="192"/>
        <end position="228"/>
    </location>
</feature>
<dbReference type="PROSITE" id="PS50005">
    <property type="entry name" value="TPR"/>
    <property type="match status" value="1"/>
</dbReference>
<dbReference type="SUPFAM" id="SSF51230">
    <property type="entry name" value="Single hybrid motif"/>
    <property type="match status" value="1"/>
</dbReference>
<dbReference type="Pfam" id="PF12895">
    <property type="entry name" value="ANAPC3"/>
    <property type="match status" value="1"/>
</dbReference>
<evidence type="ECO:0000256" key="9">
    <source>
        <dbReference type="PROSITE-ProRule" id="PRU00339"/>
    </source>
</evidence>
<evidence type="ECO:0000256" key="6">
    <source>
        <dbReference type="ARBA" id="ARBA00022823"/>
    </source>
</evidence>
<dbReference type="CDD" id="cd06849">
    <property type="entry name" value="lipoyl_domain"/>
    <property type="match status" value="1"/>
</dbReference>
<reference evidence="13 14" key="1">
    <citation type="submission" date="2015-05" db="EMBL/GenBank/DDBJ databases">
        <title>Distinctive expansion of gene families associated with plant cell wall degradation and secondary metabolism in the genomes of grapevine trunk pathogens.</title>
        <authorList>
            <person name="Lawrence D.P."/>
            <person name="Travadon R."/>
            <person name="Rolshausen P.E."/>
            <person name="Baumgartner K."/>
        </authorList>
    </citation>
    <scope>NUCLEOTIDE SEQUENCE [LARGE SCALE GENOMIC DNA]</scope>
    <source>
        <strain evidence="13">UCRPC4</strain>
    </source>
</reference>
<evidence type="ECO:0000256" key="4">
    <source>
        <dbReference type="ARBA" id="ARBA00022737"/>
    </source>
</evidence>
<feature type="compositionally biased region" description="Basic and acidic residues" evidence="10">
    <location>
        <begin position="1076"/>
        <end position="1089"/>
    </location>
</feature>
<feature type="repeat" description="TPR" evidence="9">
    <location>
        <begin position="541"/>
        <end position="574"/>
    </location>
</feature>
<evidence type="ECO:0000256" key="2">
    <source>
        <dbReference type="ARBA" id="ARBA00007317"/>
    </source>
</evidence>